<keyword evidence="5" id="KW-0408">Iron</keyword>
<evidence type="ECO:0000256" key="1">
    <source>
        <dbReference type="ARBA" id="ARBA00022448"/>
    </source>
</evidence>
<feature type="transmembrane region" description="Helical" evidence="7">
    <location>
        <begin position="353"/>
        <end position="374"/>
    </location>
</feature>
<evidence type="ECO:0000256" key="2">
    <source>
        <dbReference type="ARBA" id="ARBA00022485"/>
    </source>
</evidence>
<keyword evidence="4" id="KW-0249">Electron transport</keyword>
<feature type="domain" description="4Fe-4S ferredoxin-type" evidence="8">
    <location>
        <begin position="438"/>
        <end position="466"/>
    </location>
</feature>
<keyword evidence="1" id="KW-0813">Transport</keyword>
<evidence type="ECO:0000259" key="8">
    <source>
        <dbReference type="PROSITE" id="PS51379"/>
    </source>
</evidence>
<reference evidence="9 10" key="1">
    <citation type="submission" date="2019-08" db="EMBL/GenBank/DDBJ databases">
        <title>Genome of Luteibaculum oceani JCM 18817.</title>
        <authorList>
            <person name="Bowman J.P."/>
        </authorList>
    </citation>
    <scope>NUCLEOTIDE SEQUENCE [LARGE SCALE GENOMIC DNA]</scope>
    <source>
        <strain evidence="9 10">JCM 18817</strain>
    </source>
</reference>
<dbReference type="OrthoDB" id="9806398at2"/>
<keyword evidence="3" id="KW-0479">Metal-binding</keyword>
<dbReference type="SUPFAM" id="SSF54862">
    <property type="entry name" value="4Fe-4S ferredoxins"/>
    <property type="match status" value="1"/>
</dbReference>
<evidence type="ECO:0000313" key="10">
    <source>
        <dbReference type="Proteomes" id="UP000321168"/>
    </source>
</evidence>
<keyword evidence="2" id="KW-0004">4Fe-4S</keyword>
<feature type="transmembrane region" description="Helical" evidence="7">
    <location>
        <begin position="238"/>
        <end position="257"/>
    </location>
</feature>
<keyword evidence="10" id="KW-1185">Reference proteome</keyword>
<gene>
    <name evidence="9" type="ORF">FRX97_10320</name>
</gene>
<feature type="transmembrane region" description="Helical" evidence="7">
    <location>
        <begin position="164"/>
        <end position="186"/>
    </location>
</feature>
<evidence type="ECO:0000313" key="9">
    <source>
        <dbReference type="EMBL" id="TXC76997.1"/>
    </source>
</evidence>
<feature type="transmembrane region" description="Helical" evidence="7">
    <location>
        <begin position="394"/>
        <end position="411"/>
    </location>
</feature>
<keyword evidence="6" id="KW-0411">Iron-sulfur</keyword>
<dbReference type="Proteomes" id="UP000321168">
    <property type="component" value="Unassembled WGS sequence"/>
</dbReference>
<proteinExistence type="predicted"/>
<dbReference type="Pfam" id="PF13187">
    <property type="entry name" value="Fer4_9"/>
    <property type="match status" value="1"/>
</dbReference>
<dbReference type="Pfam" id="PF12801">
    <property type="entry name" value="Fer4_5"/>
    <property type="match status" value="2"/>
</dbReference>
<dbReference type="GO" id="GO:0005886">
    <property type="term" value="C:plasma membrane"/>
    <property type="evidence" value="ECO:0007669"/>
    <property type="project" value="TreeGrafter"/>
</dbReference>
<comment type="caution">
    <text evidence="9">The sequence shown here is derived from an EMBL/GenBank/DDBJ whole genome shotgun (WGS) entry which is preliminary data.</text>
</comment>
<keyword evidence="7" id="KW-1133">Transmembrane helix</keyword>
<dbReference type="EMBL" id="VORB01000009">
    <property type="protein sequence ID" value="TXC76997.1"/>
    <property type="molecule type" value="Genomic_DNA"/>
</dbReference>
<evidence type="ECO:0000256" key="6">
    <source>
        <dbReference type="ARBA" id="ARBA00023014"/>
    </source>
</evidence>
<name>A0A5C6UUJ8_9FLAO</name>
<dbReference type="AlphaFoldDB" id="A0A5C6UUJ8"/>
<evidence type="ECO:0000256" key="7">
    <source>
        <dbReference type="SAM" id="Phobius"/>
    </source>
</evidence>
<feature type="transmembrane region" description="Helical" evidence="7">
    <location>
        <begin position="206"/>
        <end position="226"/>
    </location>
</feature>
<dbReference type="InterPro" id="IPR017900">
    <property type="entry name" value="4Fe4S_Fe_S_CS"/>
</dbReference>
<dbReference type="PROSITE" id="PS51379">
    <property type="entry name" value="4FE4S_FER_2"/>
    <property type="match status" value="2"/>
</dbReference>
<dbReference type="GO" id="GO:0051539">
    <property type="term" value="F:4 iron, 4 sulfur cluster binding"/>
    <property type="evidence" value="ECO:0007669"/>
    <property type="project" value="UniProtKB-KW"/>
</dbReference>
<organism evidence="9 10">
    <name type="scientific">Luteibaculum oceani</name>
    <dbReference type="NCBI Taxonomy" id="1294296"/>
    <lineage>
        <taxon>Bacteria</taxon>
        <taxon>Pseudomonadati</taxon>
        <taxon>Bacteroidota</taxon>
        <taxon>Flavobacteriia</taxon>
        <taxon>Flavobacteriales</taxon>
        <taxon>Luteibaculaceae</taxon>
        <taxon>Luteibaculum</taxon>
    </lineage>
</organism>
<dbReference type="InterPro" id="IPR017896">
    <property type="entry name" value="4Fe4S_Fe-S-bd"/>
</dbReference>
<protein>
    <submittedName>
        <fullName evidence="9">4Fe-4S binding protein</fullName>
    </submittedName>
</protein>
<dbReference type="PROSITE" id="PS00198">
    <property type="entry name" value="4FE4S_FER_1"/>
    <property type="match status" value="1"/>
</dbReference>
<keyword evidence="7" id="KW-0812">Transmembrane</keyword>
<dbReference type="PANTHER" id="PTHR30176">
    <property type="entry name" value="FERREDOXIN-TYPE PROTEIN NAPH"/>
    <property type="match status" value="1"/>
</dbReference>
<sequence>MKRLKHISSLLIFLGLFWFNALLFTGPFVVDAEILDKHLSEQQKENLGDILAEDVVGMEFTTSVQLGNAITDIYKKRNEALKKAELWDKVMYQDPQSFAFPIVKDASQSHAKSYPAMAFLLSIGLMIIGGLGYIVPNIKLLGYKGIKNNHIYHQGLTSGKVSGIILGSYLILFYILLYWFPAYIVNWVLLVDPFSLAISGNPASQWFLYGFMYCLVMAVMGVRMAIKYRHNKYQLIRTGSVVFFQISFAFLIPEILVRFNKPYMDFKNIWPLDYDFFFGWNLDQLVAEGTLGLFMLIWGIALVVVAVPVFTYFYGKRWYCSWVCGCGGLAETAGDPFRQLSDKSLKAWKIERYSIHGVLVFAIIMTGLTLYTYFSGSSTVLGLNTYDVQKSYGFLIGSAFAGVVGTGFYPMMGNRVWCRFGCPLAAYLGLVQRFKSRFRITTNGGQCISCGNCSTYCEMGIDVRWYAQRGQNIVRSSCVGCGVCSAVCPRGVLKLENGPEKGRVNNNPIIIGNDKTVTLDLKENL</sequence>
<dbReference type="InterPro" id="IPR051684">
    <property type="entry name" value="Electron_Trans/Redox"/>
</dbReference>
<dbReference type="PANTHER" id="PTHR30176:SF3">
    <property type="entry name" value="FERREDOXIN-TYPE PROTEIN NAPH"/>
    <property type="match status" value="1"/>
</dbReference>
<dbReference type="GO" id="GO:0046872">
    <property type="term" value="F:metal ion binding"/>
    <property type="evidence" value="ECO:0007669"/>
    <property type="project" value="UniProtKB-KW"/>
</dbReference>
<keyword evidence="7" id="KW-0472">Membrane</keyword>
<dbReference type="Gene3D" id="3.30.70.20">
    <property type="match status" value="1"/>
</dbReference>
<dbReference type="RefSeq" id="WP_147015135.1">
    <property type="nucleotide sequence ID" value="NZ_VORB01000009.1"/>
</dbReference>
<evidence type="ECO:0000256" key="3">
    <source>
        <dbReference type="ARBA" id="ARBA00022723"/>
    </source>
</evidence>
<feature type="transmembrane region" description="Helical" evidence="7">
    <location>
        <begin position="114"/>
        <end position="135"/>
    </location>
</feature>
<feature type="domain" description="4Fe-4S ferredoxin-type" evidence="8">
    <location>
        <begin position="469"/>
        <end position="498"/>
    </location>
</feature>
<accession>A0A5C6UUJ8</accession>
<evidence type="ECO:0000256" key="5">
    <source>
        <dbReference type="ARBA" id="ARBA00023004"/>
    </source>
</evidence>
<feature type="transmembrane region" description="Helical" evidence="7">
    <location>
        <begin position="291"/>
        <end position="314"/>
    </location>
</feature>
<evidence type="ECO:0000256" key="4">
    <source>
        <dbReference type="ARBA" id="ARBA00022982"/>
    </source>
</evidence>